<dbReference type="EMBL" id="CP021112">
    <property type="protein sequence ID" value="ARP98061.1"/>
    <property type="molecule type" value="Genomic_DNA"/>
</dbReference>
<evidence type="ECO:0000313" key="2">
    <source>
        <dbReference type="Proteomes" id="UP000194137"/>
    </source>
</evidence>
<dbReference type="STRING" id="1235591.CAK95_02415"/>
<proteinExistence type="predicted"/>
<dbReference type="AlphaFoldDB" id="A0A1W6ZL30"/>
<accession>A0A1W6ZL30</accession>
<dbReference type="Proteomes" id="UP000194137">
    <property type="component" value="Chromosome"/>
</dbReference>
<dbReference type="KEGG" id="psin:CAK95_02415"/>
<organism evidence="1 2">
    <name type="scientific">Pseudorhodoplanes sinuspersici</name>
    <dbReference type="NCBI Taxonomy" id="1235591"/>
    <lineage>
        <taxon>Bacteria</taxon>
        <taxon>Pseudomonadati</taxon>
        <taxon>Pseudomonadota</taxon>
        <taxon>Alphaproteobacteria</taxon>
        <taxon>Hyphomicrobiales</taxon>
        <taxon>Pseudorhodoplanes</taxon>
    </lineage>
</organism>
<keyword evidence="2" id="KW-1185">Reference proteome</keyword>
<evidence type="ECO:0000313" key="1">
    <source>
        <dbReference type="EMBL" id="ARP98061.1"/>
    </source>
</evidence>
<gene>
    <name evidence="1" type="ORF">CAK95_02415</name>
</gene>
<reference evidence="1 2" key="1">
    <citation type="submission" date="2017-05" db="EMBL/GenBank/DDBJ databases">
        <title>Full genome sequence of Pseudorhodoplanes sinuspersici.</title>
        <authorList>
            <person name="Dastgheib S.M.M."/>
            <person name="Shavandi M."/>
            <person name="Tirandaz H."/>
        </authorList>
    </citation>
    <scope>NUCLEOTIDE SEQUENCE [LARGE SCALE GENOMIC DNA]</scope>
    <source>
        <strain evidence="1 2">RIPI110</strain>
    </source>
</reference>
<sequence>MLLKLRADRPAFRRTQRFSKRIATSATILALATILPACSMVPSLPMTGPDPSDPGAPVARAGYASTIGSYQSLRPVAPSSWIEQNRRVAPAPKQ</sequence>
<name>A0A1W6ZL30_9HYPH</name>
<protein>
    <submittedName>
        <fullName evidence="1">Uncharacterized protein</fullName>
    </submittedName>
</protein>